<keyword evidence="2 7" id="KW-0699">rRNA-binding</keyword>
<evidence type="ECO:0000256" key="5">
    <source>
        <dbReference type="ARBA" id="ARBA00023274"/>
    </source>
</evidence>
<dbReference type="InterPro" id="IPR004389">
    <property type="entry name" value="Ribosomal_uL18_bac-type"/>
</dbReference>
<dbReference type="Gene3D" id="3.30.420.100">
    <property type="match status" value="1"/>
</dbReference>
<reference evidence="8" key="1">
    <citation type="submission" date="2020-10" db="EMBL/GenBank/DDBJ databases">
        <authorList>
            <person name="Gilroy R."/>
        </authorList>
    </citation>
    <scope>NUCLEOTIDE SEQUENCE</scope>
    <source>
        <strain evidence="8">23406</strain>
    </source>
</reference>
<dbReference type="GO" id="GO:0022625">
    <property type="term" value="C:cytosolic large ribosomal subunit"/>
    <property type="evidence" value="ECO:0007669"/>
    <property type="project" value="TreeGrafter"/>
</dbReference>
<evidence type="ECO:0000313" key="9">
    <source>
        <dbReference type="Proteomes" id="UP000886891"/>
    </source>
</evidence>
<dbReference type="GO" id="GO:0006412">
    <property type="term" value="P:translation"/>
    <property type="evidence" value="ECO:0007669"/>
    <property type="project" value="UniProtKB-UniRule"/>
</dbReference>
<protein>
    <recommendedName>
        <fullName evidence="6 7">Large ribosomal subunit protein uL18</fullName>
    </recommendedName>
</protein>
<evidence type="ECO:0000256" key="7">
    <source>
        <dbReference type="HAMAP-Rule" id="MF_01337"/>
    </source>
</evidence>
<dbReference type="InterPro" id="IPR005484">
    <property type="entry name" value="Ribosomal_uL18_bac/plant/anim"/>
</dbReference>
<comment type="function">
    <text evidence="7">This is one of the proteins that bind and probably mediate the attachment of the 5S RNA into the large ribosomal subunit, where it forms part of the central protuberance.</text>
</comment>
<evidence type="ECO:0000256" key="1">
    <source>
        <dbReference type="ARBA" id="ARBA00007116"/>
    </source>
</evidence>
<evidence type="ECO:0000256" key="3">
    <source>
        <dbReference type="ARBA" id="ARBA00022884"/>
    </source>
</evidence>
<dbReference type="CDD" id="cd00432">
    <property type="entry name" value="Ribosomal_L18_L5e"/>
    <property type="match status" value="1"/>
</dbReference>
<dbReference type="SUPFAM" id="SSF53137">
    <property type="entry name" value="Translational machinery components"/>
    <property type="match status" value="1"/>
</dbReference>
<dbReference type="FunFam" id="3.30.420.100:FF:000001">
    <property type="entry name" value="50S ribosomal protein L18"/>
    <property type="match status" value="1"/>
</dbReference>
<proteinExistence type="inferred from homology"/>
<dbReference type="EMBL" id="DVOH01000013">
    <property type="protein sequence ID" value="HIU99786.1"/>
    <property type="molecule type" value="Genomic_DNA"/>
</dbReference>
<evidence type="ECO:0000256" key="6">
    <source>
        <dbReference type="ARBA" id="ARBA00035197"/>
    </source>
</evidence>
<dbReference type="Pfam" id="PF00861">
    <property type="entry name" value="Ribosomal_L18p"/>
    <property type="match status" value="1"/>
</dbReference>
<dbReference type="InterPro" id="IPR057268">
    <property type="entry name" value="Ribosomal_L18"/>
</dbReference>
<dbReference type="PANTHER" id="PTHR12899:SF3">
    <property type="entry name" value="LARGE RIBOSOMAL SUBUNIT PROTEIN UL18M"/>
    <property type="match status" value="1"/>
</dbReference>
<evidence type="ECO:0000313" key="8">
    <source>
        <dbReference type="EMBL" id="HIU99786.1"/>
    </source>
</evidence>
<sequence length="122" mass="13321">MINKINKNQVRQKRHIRLRNKISGTAEAPRLNVYRSLNHIYAQVIDDVKGVTLCAASTVEKEIAAKVEGKSKVEAATIVGNIIAERALEKGVKAVVFDRGGYLYTGRVAALADGARKSGLEF</sequence>
<dbReference type="GO" id="GO:0008097">
    <property type="term" value="F:5S rRNA binding"/>
    <property type="evidence" value="ECO:0007669"/>
    <property type="project" value="TreeGrafter"/>
</dbReference>
<comment type="caution">
    <text evidence="8">The sequence shown here is derived from an EMBL/GenBank/DDBJ whole genome shotgun (WGS) entry which is preliminary data.</text>
</comment>
<dbReference type="GO" id="GO:0003735">
    <property type="term" value="F:structural constituent of ribosome"/>
    <property type="evidence" value="ECO:0007669"/>
    <property type="project" value="InterPro"/>
</dbReference>
<comment type="subunit">
    <text evidence="7">Part of the 50S ribosomal subunit; part of the 5S rRNA/L5/L18/L25 subcomplex. Contacts the 5S and 23S rRNAs.</text>
</comment>
<dbReference type="Proteomes" id="UP000886891">
    <property type="component" value="Unassembled WGS sequence"/>
</dbReference>
<comment type="similarity">
    <text evidence="1 7">Belongs to the universal ribosomal protein uL18 family.</text>
</comment>
<keyword evidence="4 7" id="KW-0689">Ribosomal protein</keyword>
<dbReference type="AlphaFoldDB" id="A0A9D1SXE6"/>
<name>A0A9D1SXE6_9FIRM</name>
<organism evidence="8 9">
    <name type="scientific">Candidatus Stercoripulliclostridium merdipullorum</name>
    <dbReference type="NCBI Taxonomy" id="2840952"/>
    <lineage>
        <taxon>Bacteria</taxon>
        <taxon>Bacillati</taxon>
        <taxon>Bacillota</taxon>
        <taxon>Clostridia</taxon>
        <taxon>Eubacteriales</taxon>
        <taxon>Candidatus Stercoripulliclostridium</taxon>
    </lineage>
</organism>
<dbReference type="PANTHER" id="PTHR12899">
    <property type="entry name" value="39S RIBOSOMAL PROTEIN L18, MITOCHONDRIAL"/>
    <property type="match status" value="1"/>
</dbReference>
<accession>A0A9D1SXE6</accession>
<keyword evidence="3 7" id="KW-0694">RNA-binding</keyword>
<evidence type="ECO:0000256" key="4">
    <source>
        <dbReference type="ARBA" id="ARBA00022980"/>
    </source>
</evidence>
<reference evidence="8" key="2">
    <citation type="journal article" date="2021" name="PeerJ">
        <title>Extensive microbial diversity within the chicken gut microbiome revealed by metagenomics and culture.</title>
        <authorList>
            <person name="Gilroy R."/>
            <person name="Ravi A."/>
            <person name="Getino M."/>
            <person name="Pursley I."/>
            <person name="Horton D.L."/>
            <person name="Alikhan N.F."/>
            <person name="Baker D."/>
            <person name="Gharbi K."/>
            <person name="Hall N."/>
            <person name="Watson M."/>
            <person name="Adriaenssens E.M."/>
            <person name="Foster-Nyarko E."/>
            <person name="Jarju S."/>
            <person name="Secka A."/>
            <person name="Antonio M."/>
            <person name="Oren A."/>
            <person name="Chaudhuri R.R."/>
            <person name="La Ragione R."/>
            <person name="Hildebrand F."/>
            <person name="Pallen M.J."/>
        </authorList>
    </citation>
    <scope>NUCLEOTIDE SEQUENCE</scope>
    <source>
        <strain evidence="8">23406</strain>
    </source>
</reference>
<evidence type="ECO:0000256" key="2">
    <source>
        <dbReference type="ARBA" id="ARBA00022730"/>
    </source>
</evidence>
<keyword evidence="5 7" id="KW-0687">Ribonucleoprotein</keyword>
<dbReference type="HAMAP" id="MF_01337_B">
    <property type="entry name" value="Ribosomal_uL18_B"/>
    <property type="match status" value="1"/>
</dbReference>
<gene>
    <name evidence="7 8" type="primary">rplR</name>
    <name evidence="8" type="ORF">IAB14_01570</name>
</gene>
<dbReference type="NCBIfam" id="TIGR00060">
    <property type="entry name" value="L18_bact"/>
    <property type="match status" value="1"/>
</dbReference>